<evidence type="ECO:0000313" key="1">
    <source>
        <dbReference type="Proteomes" id="UP001652628"/>
    </source>
</evidence>
<organism evidence="1 2">
    <name type="scientific">Drosophila suzukii</name>
    <name type="common">Spotted-wing drosophila fruit fly</name>
    <dbReference type="NCBI Taxonomy" id="28584"/>
    <lineage>
        <taxon>Eukaryota</taxon>
        <taxon>Metazoa</taxon>
        <taxon>Ecdysozoa</taxon>
        <taxon>Arthropoda</taxon>
        <taxon>Hexapoda</taxon>
        <taxon>Insecta</taxon>
        <taxon>Pterygota</taxon>
        <taxon>Neoptera</taxon>
        <taxon>Endopterygota</taxon>
        <taxon>Diptera</taxon>
        <taxon>Brachycera</taxon>
        <taxon>Muscomorpha</taxon>
        <taxon>Ephydroidea</taxon>
        <taxon>Drosophilidae</taxon>
        <taxon>Drosophila</taxon>
        <taxon>Sophophora</taxon>
    </lineage>
</organism>
<dbReference type="RefSeq" id="XP_016939380.2">
    <property type="nucleotide sequence ID" value="XM_017083891.3"/>
</dbReference>
<dbReference type="CTD" id="32727"/>
<dbReference type="GeneID" id="108016956"/>
<evidence type="ECO:0000313" key="2">
    <source>
        <dbReference type="RefSeq" id="XP_016939380.2"/>
    </source>
</evidence>
<sequence length="627" mass="73164">MSWSSGLNNAGKCVLLPQLRPWQRFEWRSSMQSQIYRDWGVYYTRRLLNREALESFGRAVAVCKDETSRPSLMSPTAAPDPVGVGSYSDGGVAETGVCRRDYKSLFLRGRCQRSLARPDLALLDVQRAQRALQLTRSSVPGSAQLIAEKCDNLFEANKFENALTTLLTEGRTFGGQFAQGRFRMIKEKTLDVFEDTLGESLLPFMHQHSDVLEEVSRRQKKLSARDSSPPWKTLRDGQQCDVQSVLVREPVQCTPLEKARQRASQSLYNHNYMGRNAVDIALLRQLRSDRNFLDPLRIWTTPSMRQLSEGQYAIIRRFMKMLQARNPLYNWRYVRQRKGAICEQERRRRKEMHLFHKQYQTRRDCMRMLQEVHRFRREGDVDRLSDYVEHIMSGFIGLKTQRTLPWKWELLNDVYNTVAMAYCDRCSVPANVDFLEPENRPVLYLLRSEKLRDISVRLGGPNIYLEIQREEERHSRINQKLELLESRLRHSRYPIERSYLLFEMARCHFKESRFEKCLVVARKAFNEARSCNCLIWRFNCIFLACQVHAVLNRFERLKETLAKASQLASDLKAPKLVAYIGICINVNNYELAKRKMRQTEITIRKVRKRSPVSTTSVSSQGSSSSNL</sequence>
<dbReference type="Proteomes" id="UP001652628">
    <property type="component" value="Chromosome X"/>
</dbReference>
<name>A0AB39ZN74_DROSZ</name>
<reference evidence="2" key="1">
    <citation type="submission" date="2025-08" db="UniProtKB">
        <authorList>
            <consortium name="RefSeq"/>
        </authorList>
    </citation>
    <scope>IDENTIFICATION</scope>
</reference>
<proteinExistence type="predicted"/>
<gene>
    <name evidence="2" type="primary">p-cup</name>
</gene>
<protein>
    <submittedName>
        <fullName evidence="2">Outer dynein arm-docking complex subunit 4</fullName>
    </submittedName>
</protein>
<keyword evidence="1" id="KW-1185">Reference proteome</keyword>
<dbReference type="PANTHER" id="PTHR21391:SF0">
    <property type="entry name" value="AT04489P-RELATED"/>
    <property type="match status" value="1"/>
</dbReference>
<dbReference type="AlphaFoldDB" id="A0AB39ZN74"/>
<accession>A0AB39ZN74</accession>
<dbReference type="PANTHER" id="PTHR21391">
    <property type="entry name" value="AT04489P-RELATED"/>
    <property type="match status" value="1"/>
</dbReference>